<proteinExistence type="predicted"/>
<accession>A0A382FYF3</accession>
<protein>
    <submittedName>
        <fullName evidence="1">Uncharacterized protein</fullName>
    </submittedName>
</protein>
<sequence length="77" mass="8546">MDPIFHTVLAVGSIWCAYCAGQYFGSRLKFDQIISTTLDKLEHDGYLAVKTDKDGEKDLILISAIVAKALRDARSKI</sequence>
<dbReference type="EMBL" id="UINC01052221">
    <property type="protein sequence ID" value="SVB67303.1"/>
    <property type="molecule type" value="Genomic_DNA"/>
</dbReference>
<gene>
    <name evidence="1" type="ORF">METZ01_LOCUS220157</name>
</gene>
<reference evidence="1" key="1">
    <citation type="submission" date="2018-05" db="EMBL/GenBank/DDBJ databases">
        <authorList>
            <person name="Lanie J.A."/>
            <person name="Ng W.-L."/>
            <person name="Kazmierczak K.M."/>
            <person name="Andrzejewski T.M."/>
            <person name="Davidsen T.M."/>
            <person name="Wayne K.J."/>
            <person name="Tettelin H."/>
            <person name="Glass J.I."/>
            <person name="Rusch D."/>
            <person name="Podicherti R."/>
            <person name="Tsui H.-C.T."/>
            <person name="Winkler M.E."/>
        </authorList>
    </citation>
    <scope>NUCLEOTIDE SEQUENCE</scope>
</reference>
<name>A0A382FYF3_9ZZZZ</name>
<organism evidence="1">
    <name type="scientific">marine metagenome</name>
    <dbReference type="NCBI Taxonomy" id="408172"/>
    <lineage>
        <taxon>unclassified sequences</taxon>
        <taxon>metagenomes</taxon>
        <taxon>ecological metagenomes</taxon>
    </lineage>
</organism>
<dbReference type="AlphaFoldDB" id="A0A382FYF3"/>
<evidence type="ECO:0000313" key="1">
    <source>
        <dbReference type="EMBL" id="SVB67303.1"/>
    </source>
</evidence>